<dbReference type="Gene3D" id="2.40.30.160">
    <property type="match status" value="1"/>
</dbReference>
<dbReference type="Proteomes" id="UP000304912">
    <property type="component" value="Chromosome"/>
</dbReference>
<evidence type="ECO:0000313" key="3">
    <source>
        <dbReference type="Proteomes" id="UP000304912"/>
    </source>
</evidence>
<gene>
    <name evidence="2" type="primary">ygfZ</name>
    <name evidence="2" type="ORF">FBQ74_05745</name>
</gene>
<evidence type="ECO:0000313" key="2">
    <source>
        <dbReference type="EMBL" id="QCZ93021.1"/>
    </source>
</evidence>
<organism evidence="2 3">
    <name type="scientific">Salinimonas iocasae</name>
    <dbReference type="NCBI Taxonomy" id="2572577"/>
    <lineage>
        <taxon>Bacteria</taxon>
        <taxon>Pseudomonadati</taxon>
        <taxon>Pseudomonadota</taxon>
        <taxon>Gammaproteobacteria</taxon>
        <taxon>Alteromonadales</taxon>
        <taxon>Alteromonadaceae</taxon>
        <taxon>Alteromonas/Salinimonas group</taxon>
        <taxon>Salinimonas</taxon>
    </lineage>
</organism>
<protein>
    <submittedName>
        <fullName evidence="2">tRNA-modifying protein YgfZ</fullName>
    </submittedName>
</protein>
<dbReference type="NCBIfam" id="NF007110">
    <property type="entry name" value="PRK09559.1"/>
    <property type="match status" value="1"/>
</dbReference>
<dbReference type="Gene3D" id="3.30.70.1400">
    <property type="entry name" value="Aminomethyltransferase beta-barrel domains"/>
    <property type="match status" value="1"/>
</dbReference>
<accession>A0A5B7YBQ1</accession>
<dbReference type="AlphaFoldDB" id="A0A5B7YBQ1"/>
<dbReference type="NCBIfam" id="TIGR03317">
    <property type="entry name" value="ygfZ_signature"/>
    <property type="match status" value="1"/>
</dbReference>
<dbReference type="InterPro" id="IPR029043">
    <property type="entry name" value="GcvT/YgfZ_C"/>
</dbReference>
<dbReference type="PANTHER" id="PTHR22602">
    <property type="entry name" value="TRANSFERASE CAF17, MITOCHONDRIAL-RELATED"/>
    <property type="match status" value="1"/>
</dbReference>
<dbReference type="KEGG" id="salk:FBQ74_05745"/>
<reference evidence="2 3" key="1">
    <citation type="submission" date="2019-04" db="EMBL/GenBank/DDBJ databases">
        <title>Salinimonas iocasae sp. nov., a halophilic bacterium isolated from the outer tube casing of tubeworms in Okinawa Trough.</title>
        <authorList>
            <person name="Zhang H."/>
            <person name="Wang H."/>
            <person name="Li C."/>
        </authorList>
    </citation>
    <scope>NUCLEOTIDE SEQUENCE [LARGE SCALE GENOMIC DNA]</scope>
    <source>
        <strain evidence="2 3">KX18D6</strain>
    </source>
</reference>
<dbReference type="SUPFAM" id="SSF101790">
    <property type="entry name" value="Aminomethyltransferase beta-barrel domain"/>
    <property type="match status" value="1"/>
</dbReference>
<dbReference type="EMBL" id="CP039852">
    <property type="protein sequence ID" value="QCZ93021.1"/>
    <property type="molecule type" value="Genomic_DNA"/>
</dbReference>
<dbReference type="InterPro" id="IPR045179">
    <property type="entry name" value="YgfZ/GcvT"/>
</dbReference>
<dbReference type="Gene3D" id="3.30.70.1630">
    <property type="match status" value="1"/>
</dbReference>
<dbReference type="InterPro" id="IPR048451">
    <property type="entry name" value="YgfZ_barrel"/>
</dbReference>
<dbReference type="InterPro" id="IPR017703">
    <property type="entry name" value="YgfZ/GCV_T_CS"/>
</dbReference>
<name>A0A5B7YBQ1_9ALTE</name>
<dbReference type="SUPFAM" id="SSF103025">
    <property type="entry name" value="Folate-binding domain"/>
    <property type="match status" value="1"/>
</dbReference>
<evidence type="ECO:0000259" key="1">
    <source>
        <dbReference type="Pfam" id="PF21130"/>
    </source>
</evidence>
<keyword evidence="3" id="KW-1185">Reference proteome</keyword>
<sequence>MTLPATIGDLETDFYCELSQSGLITLSGPDSDTFLQGQLTIDIPSLPATRARRAAHCDFKGKAWSLPLVLRMQDSVALSLNKSSLAMTLAQLNKYGVFSKTDIVDSSDQFRQYIARGQAVEQWIADRFDTVPSSSLNCVDNEHGAAVLTDFGSGIYHLLLSNEAAASLDETLSNAGITHYDENVSEALQIQAGIPDVAHDNVNEFVPQMMNVQALDAIDFGKGCYMGQEVVARTRYLGKNKRAAYVFCVPASLSVEPDAMLEKQLGENWRRGGAIIRCAKLGHETWLMAVLNNDTSEQDVFRIKDTSSPTFSCQPLPYSVEQETNNVRGRS</sequence>
<dbReference type="Pfam" id="PF21130">
    <property type="entry name" value="YgfZ_barrel"/>
    <property type="match status" value="1"/>
</dbReference>
<dbReference type="RefSeq" id="WP_139755768.1">
    <property type="nucleotide sequence ID" value="NZ_CP039852.1"/>
</dbReference>
<dbReference type="OrthoDB" id="9796287at2"/>
<proteinExistence type="predicted"/>
<dbReference type="PANTHER" id="PTHR22602:SF0">
    <property type="entry name" value="TRANSFERASE CAF17, MITOCHONDRIAL-RELATED"/>
    <property type="match status" value="1"/>
</dbReference>
<feature type="domain" description="tRNA-modifying protein YgfZ-like beta-barrel" evidence="1">
    <location>
        <begin position="240"/>
        <end position="305"/>
    </location>
</feature>
<dbReference type="GO" id="GO:0016226">
    <property type="term" value="P:iron-sulfur cluster assembly"/>
    <property type="evidence" value="ECO:0007669"/>
    <property type="project" value="TreeGrafter"/>
</dbReference>